<evidence type="ECO:0000313" key="3">
    <source>
        <dbReference type="Proteomes" id="UP001283361"/>
    </source>
</evidence>
<reference evidence="2" key="1">
    <citation type="journal article" date="2023" name="G3 (Bethesda)">
        <title>A reference genome for the long-term kleptoplast-retaining sea slug Elysia crispata morphotype clarki.</title>
        <authorList>
            <person name="Eastman K.E."/>
            <person name="Pendleton A.L."/>
            <person name="Shaikh M.A."/>
            <person name="Suttiyut T."/>
            <person name="Ogas R."/>
            <person name="Tomko P."/>
            <person name="Gavelis G."/>
            <person name="Widhalm J.R."/>
            <person name="Wisecaver J.H."/>
        </authorList>
    </citation>
    <scope>NUCLEOTIDE SEQUENCE</scope>
    <source>
        <strain evidence="2">ECLA1</strain>
    </source>
</reference>
<accession>A0AAE0XDS5</accession>
<feature type="region of interest" description="Disordered" evidence="1">
    <location>
        <begin position="60"/>
        <end position="126"/>
    </location>
</feature>
<proteinExistence type="predicted"/>
<dbReference type="EMBL" id="JAWDGP010008107">
    <property type="protein sequence ID" value="KAK3690694.1"/>
    <property type="molecule type" value="Genomic_DNA"/>
</dbReference>
<comment type="caution">
    <text evidence="2">The sequence shown here is derived from an EMBL/GenBank/DDBJ whole genome shotgun (WGS) entry which is preliminary data.</text>
</comment>
<organism evidence="2 3">
    <name type="scientific">Elysia crispata</name>
    <name type="common">lettuce slug</name>
    <dbReference type="NCBI Taxonomy" id="231223"/>
    <lineage>
        <taxon>Eukaryota</taxon>
        <taxon>Metazoa</taxon>
        <taxon>Spiralia</taxon>
        <taxon>Lophotrochozoa</taxon>
        <taxon>Mollusca</taxon>
        <taxon>Gastropoda</taxon>
        <taxon>Heterobranchia</taxon>
        <taxon>Euthyneura</taxon>
        <taxon>Panpulmonata</taxon>
        <taxon>Sacoglossa</taxon>
        <taxon>Placobranchoidea</taxon>
        <taxon>Plakobranchidae</taxon>
        <taxon>Elysia</taxon>
    </lineage>
</organism>
<name>A0AAE0XDS5_9GAST</name>
<evidence type="ECO:0000313" key="2">
    <source>
        <dbReference type="EMBL" id="KAK3690694.1"/>
    </source>
</evidence>
<protein>
    <submittedName>
        <fullName evidence="2">Uncharacterized protein</fullName>
    </submittedName>
</protein>
<dbReference type="AlphaFoldDB" id="A0AAE0XDS5"/>
<dbReference type="Proteomes" id="UP001283361">
    <property type="component" value="Unassembled WGS sequence"/>
</dbReference>
<gene>
    <name evidence="2" type="ORF">RRG08_061135</name>
</gene>
<keyword evidence="3" id="KW-1185">Reference proteome</keyword>
<sequence length="199" mass="21892">MAEVKFGQCPPRTLYSNLNNINTYNNGGDEKKTIGRDGLELYNPGLDLHLDKNSSANITTTRQPQAVNYSTTGQSQPEANNYNTTGQSQPEANNYNTTGQSQPEANNYSTTGQSQPEANNYSTTARSQPQANLMTLITSSFITSCQVHTSSKSQQPILATRLGAYIRPLPERAQLRENREAVVSQHQSSSGVVYIDREK</sequence>
<evidence type="ECO:0000256" key="1">
    <source>
        <dbReference type="SAM" id="MobiDB-lite"/>
    </source>
</evidence>